<reference evidence="1" key="1">
    <citation type="submission" date="2020-03" db="EMBL/GenBank/DDBJ databases">
        <title>The deep terrestrial virosphere.</title>
        <authorList>
            <person name="Holmfeldt K."/>
            <person name="Nilsson E."/>
            <person name="Simone D."/>
            <person name="Lopez-Fernandez M."/>
            <person name="Wu X."/>
            <person name="de Brujin I."/>
            <person name="Lundin D."/>
            <person name="Andersson A."/>
            <person name="Bertilsson S."/>
            <person name="Dopson M."/>
        </authorList>
    </citation>
    <scope>NUCLEOTIDE SEQUENCE</scope>
    <source>
        <strain evidence="1">MM171B00210</strain>
    </source>
</reference>
<dbReference type="EMBL" id="MT143889">
    <property type="protein sequence ID" value="QJB04707.1"/>
    <property type="molecule type" value="Genomic_DNA"/>
</dbReference>
<proteinExistence type="predicted"/>
<accession>A0A6M3MAB9</accession>
<name>A0A6M3MAB9_9ZZZZ</name>
<sequence length="71" mass="8143">MSDEKISSYEALVCYVLHFNVTKENDICVTALGDVDLSPKLTPEFAEEVRTLLREHWKAESEKLGDWGRND</sequence>
<evidence type="ECO:0000313" key="1">
    <source>
        <dbReference type="EMBL" id="QJB04707.1"/>
    </source>
</evidence>
<dbReference type="AlphaFoldDB" id="A0A6M3MAB9"/>
<gene>
    <name evidence="1" type="ORF">MM171B00210_0018</name>
</gene>
<protein>
    <submittedName>
        <fullName evidence="1">Uncharacterized protein</fullName>
    </submittedName>
</protein>
<organism evidence="1">
    <name type="scientific">viral metagenome</name>
    <dbReference type="NCBI Taxonomy" id="1070528"/>
    <lineage>
        <taxon>unclassified sequences</taxon>
        <taxon>metagenomes</taxon>
        <taxon>organismal metagenomes</taxon>
    </lineage>
</organism>